<dbReference type="Proteomes" id="UP000002051">
    <property type="component" value="Chromosome 2"/>
</dbReference>
<name>G7IIP4_MEDTR</name>
<dbReference type="SUPFAM" id="SSF51126">
    <property type="entry name" value="Pectin lyase-like"/>
    <property type="match status" value="1"/>
</dbReference>
<dbReference type="eggNOG" id="ENOG502QS6M">
    <property type="taxonomic scope" value="Eukaryota"/>
</dbReference>
<protein>
    <submittedName>
        <fullName evidence="3 4">Uncharacterized protein</fullName>
    </submittedName>
</protein>
<sequence length="294" mass="33924">MQRGIRKLQHSSSSSYLCPFTADIADQCHPFYVILWSLWKNCNLKPWQNATQLLDRAMWLIEDWTAANDAGPTWFSRNVGKQIGRERNVQQWCSRYESCEVAKTYRGKSLGSIFLARQRNVLVLRGEQVWESPKLRPVVFNLTDFDGGGAQLNVPPGLWLTAPFNLTSHMSKCMKTYSKINDEKYWPLMPALPSYGYGREHPGPRYSSLIHGQNLTEVRIFLPWHNGTIDGQGRTWWTKYRQNLLNHTRGPLVQIMWSKRYSKNVTILAPLDDAPNTDGIDPGKYLFYNPISIL</sequence>
<dbReference type="InterPro" id="IPR012334">
    <property type="entry name" value="Pectin_lyas_fold"/>
</dbReference>
<comment type="subcellular location">
    <subcellularLocation>
        <location evidence="1">Secreted</location>
        <location evidence="1">Cell wall</location>
    </subcellularLocation>
</comment>
<reference evidence="3 5" key="2">
    <citation type="journal article" date="2014" name="BMC Genomics">
        <title>An improved genome release (version Mt4.0) for the model legume Medicago truncatula.</title>
        <authorList>
            <person name="Tang H."/>
            <person name="Krishnakumar V."/>
            <person name="Bidwell S."/>
            <person name="Rosen B."/>
            <person name="Chan A."/>
            <person name="Zhou S."/>
            <person name="Gentzbittel L."/>
            <person name="Childs K.L."/>
            <person name="Yandell M."/>
            <person name="Gundlach H."/>
            <person name="Mayer K.F."/>
            <person name="Schwartz D.C."/>
            <person name="Town C.D."/>
        </authorList>
    </citation>
    <scope>GENOME REANNOTATION</scope>
    <source>
        <strain evidence="4 5">cv. Jemalong A17</strain>
    </source>
</reference>
<reference evidence="4" key="3">
    <citation type="submission" date="2015-04" db="UniProtKB">
        <authorList>
            <consortium name="EnsemblPlants"/>
        </authorList>
    </citation>
    <scope>IDENTIFICATION</scope>
    <source>
        <strain evidence="4">cv. Jemalong A17</strain>
    </source>
</reference>
<dbReference type="EMBL" id="CM001218">
    <property type="protein sequence ID" value="AES65595.2"/>
    <property type="molecule type" value="Genomic_DNA"/>
</dbReference>
<proteinExistence type="predicted"/>
<accession>G7IIP4</accession>
<organism evidence="3 5">
    <name type="scientific">Medicago truncatula</name>
    <name type="common">Barrel medic</name>
    <name type="synonym">Medicago tribuloides</name>
    <dbReference type="NCBI Taxonomy" id="3880"/>
    <lineage>
        <taxon>Eukaryota</taxon>
        <taxon>Viridiplantae</taxon>
        <taxon>Streptophyta</taxon>
        <taxon>Embryophyta</taxon>
        <taxon>Tracheophyta</taxon>
        <taxon>Spermatophyta</taxon>
        <taxon>Magnoliopsida</taxon>
        <taxon>eudicotyledons</taxon>
        <taxon>Gunneridae</taxon>
        <taxon>Pentapetalae</taxon>
        <taxon>rosids</taxon>
        <taxon>fabids</taxon>
        <taxon>Fabales</taxon>
        <taxon>Fabaceae</taxon>
        <taxon>Papilionoideae</taxon>
        <taxon>50 kb inversion clade</taxon>
        <taxon>NPAAA clade</taxon>
        <taxon>Hologalegina</taxon>
        <taxon>IRL clade</taxon>
        <taxon>Trifolieae</taxon>
        <taxon>Medicago</taxon>
    </lineage>
</organism>
<evidence type="ECO:0000256" key="1">
    <source>
        <dbReference type="ARBA" id="ARBA00004191"/>
    </source>
</evidence>
<evidence type="ECO:0000313" key="5">
    <source>
        <dbReference type="Proteomes" id="UP000002051"/>
    </source>
</evidence>
<accession>A0A0C3V2K5</accession>
<dbReference type="PANTHER" id="PTHR31339">
    <property type="entry name" value="PECTIN LYASE-RELATED"/>
    <property type="match status" value="1"/>
</dbReference>
<dbReference type="InterPro" id="IPR051801">
    <property type="entry name" value="GH28_Enzymes"/>
</dbReference>
<keyword evidence="5" id="KW-1185">Reference proteome</keyword>
<dbReference type="PANTHER" id="PTHR31339:SF48">
    <property type="entry name" value="PECTIN LYASE SUPERFAMILY PROTEIN"/>
    <property type="match status" value="1"/>
</dbReference>
<evidence type="ECO:0000256" key="2">
    <source>
        <dbReference type="ARBA" id="ARBA00022512"/>
    </source>
</evidence>
<gene>
    <name evidence="3" type="ordered locus">MTR_2g042750</name>
</gene>
<keyword evidence="2" id="KW-0134">Cell wall</keyword>
<keyword evidence="2" id="KW-0964">Secreted</keyword>
<evidence type="ECO:0000313" key="3">
    <source>
        <dbReference type="EMBL" id="AES65595.2"/>
    </source>
</evidence>
<dbReference type="Gene3D" id="2.160.20.10">
    <property type="entry name" value="Single-stranded right-handed beta-helix, Pectin lyase-like"/>
    <property type="match status" value="1"/>
</dbReference>
<dbReference type="HOGENOM" id="CLU_947869_0_0_1"/>
<dbReference type="STRING" id="3880.G7IIP4"/>
<reference evidence="3 5" key="1">
    <citation type="journal article" date="2011" name="Nature">
        <title>The Medicago genome provides insight into the evolution of rhizobial symbioses.</title>
        <authorList>
            <person name="Young N.D."/>
            <person name="Debelle F."/>
            <person name="Oldroyd G.E."/>
            <person name="Geurts R."/>
            <person name="Cannon S.B."/>
            <person name="Udvardi M.K."/>
            <person name="Benedito V.A."/>
            <person name="Mayer K.F."/>
            <person name="Gouzy J."/>
            <person name="Schoof H."/>
            <person name="Van de Peer Y."/>
            <person name="Proost S."/>
            <person name="Cook D.R."/>
            <person name="Meyers B.C."/>
            <person name="Spannagl M."/>
            <person name="Cheung F."/>
            <person name="De Mita S."/>
            <person name="Krishnakumar V."/>
            <person name="Gundlach H."/>
            <person name="Zhou S."/>
            <person name="Mudge J."/>
            <person name="Bharti A.K."/>
            <person name="Murray J.D."/>
            <person name="Naoumkina M.A."/>
            <person name="Rosen B."/>
            <person name="Silverstein K.A."/>
            <person name="Tang H."/>
            <person name="Rombauts S."/>
            <person name="Zhao P.X."/>
            <person name="Zhou P."/>
            <person name="Barbe V."/>
            <person name="Bardou P."/>
            <person name="Bechner M."/>
            <person name="Bellec A."/>
            <person name="Berger A."/>
            <person name="Berges H."/>
            <person name="Bidwell S."/>
            <person name="Bisseling T."/>
            <person name="Choisne N."/>
            <person name="Couloux A."/>
            <person name="Denny R."/>
            <person name="Deshpande S."/>
            <person name="Dai X."/>
            <person name="Doyle J.J."/>
            <person name="Dudez A.M."/>
            <person name="Farmer A.D."/>
            <person name="Fouteau S."/>
            <person name="Franken C."/>
            <person name="Gibelin C."/>
            <person name="Gish J."/>
            <person name="Goldstein S."/>
            <person name="Gonzalez A.J."/>
            <person name="Green P.J."/>
            <person name="Hallab A."/>
            <person name="Hartog M."/>
            <person name="Hua A."/>
            <person name="Humphray S.J."/>
            <person name="Jeong D.H."/>
            <person name="Jing Y."/>
            <person name="Jocker A."/>
            <person name="Kenton S.M."/>
            <person name="Kim D.J."/>
            <person name="Klee K."/>
            <person name="Lai H."/>
            <person name="Lang C."/>
            <person name="Lin S."/>
            <person name="Macmil S.L."/>
            <person name="Magdelenat G."/>
            <person name="Matthews L."/>
            <person name="McCorrison J."/>
            <person name="Monaghan E.L."/>
            <person name="Mun J.H."/>
            <person name="Najar F.Z."/>
            <person name="Nicholson C."/>
            <person name="Noirot C."/>
            <person name="O'Bleness M."/>
            <person name="Paule C.R."/>
            <person name="Poulain J."/>
            <person name="Prion F."/>
            <person name="Qin B."/>
            <person name="Qu C."/>
            <person name="Retzel E.F."/>
            <person name="Riddle C."/>
            <person name="Sallet E."/>
            <person name="Samain S."/>
            <person name="Samson N."/>
            <person name="Sanders I."/>
            <person name="Saurat O."/>
            <person name="Scarpelli C."/>
            <person name="Schiex T."/>
            <person name="Segurens B."/>
            <person name="Severin A.J."/>
            <person name="Sherrier D.J."/>
            <person name="Shi R."/>
            <person name="Sims S."/>
            <person name="Singer S.R."/>
            <person name="Sinharoy S."/>
            <person name="Sterck L."/>
            <person name="Viollet A."/>
            <person name="Wang B.B."/>
            <person name="Wang K."/>
            <person name="Wang M."/>
            <person name="Wang X."/>
            <person name="Warfsmann J."/>
            <person name="Weissenbach J."/>
            <person name="White D.D."/>
            <person name="White J.D."/>
            <person name="Wiley G.B."/>
            <person name="Wincker P."/>
            <person name="Xing Y."/>
            <person name="Yang L."/>
            <person name="Yao Z."/>
            <person name="Ying F."/>
            <person name="Zhai J."/>
            <person name="Zhou L."/>
            <person name="Zuber A."/>
            <person name="Denarie J."/>
            <person name="Dixon R.A."/>
            <person name="May G.D."/>
            <person name="Schwartz D.C."/>
            <person name="Rogers J."/>
            <person name="Quetier F."/>
            <person name="Town C.D."/>
            <person name="Roe B.A."/>
        </authorList>
    </citation>
    <scope>NUCLEOTIDE SEQUENCE [LARGE SCALE GENOMIC DNA]</scope>
    <source>
        <strain evidence="3">A17</strain>
        <strain evidence="4 5">cv. Jemalong A17</strain>
    </source>
</reference>
<dbReference type="AlphaFoldDB" id="G7IIP4"/>
<dbReference type="EnsemblPlants" id="AES65595">
    <property type="protein sequence ID" value="AES65595"/>
    <property type="gene ID" value="MTR_2g042750"/>
</dbReference>
<evidence type="ECO:0000313" key="4">
    <source>
        <dbReference type="EnsemblPlants" id="AES65595"/>
    </source>
</evidence>
<dbReference type="InterPro" id="IPR011050">
    <property type="entry name" value="Pectin_lyase_fold/virulence"/>
</dbReference>
<dbReference type="PaxDb" id="3880-AES65595"/>